<dbReference type="EMBL" id="CZPT02000557">
    <property type="protein sequence ID" value="SCU66508.1"/>
    <property type="molecule type" value="Genomic_DNA"/>
</dbReference>
<comment type="caution">
    <text evidence="10">The sequence shown here is derived from an EMBL/GenBank/DDBJ whole genome shotgun (WGS) entry which is preliminary data.</text>
</comment>
<dbReference type="SUPFAM" id="SSF118251">
    <property type="entry name" value="Variant surface glycoprotein MITAT 1.2, VSG 221, C-terminal domain"/>
    <property type="match status" value="1"/>
</dbReference>
<feature type="region of interest" description="Disordered" evidence="8">
    <location>
        <begin position="413"/>
        <end position="479"/>
    </location>
</feature>
<dbReference type="GeneID" id="92379566"/>
<keyword evidence="6" id="KW-0325">Glycoprotein</keyword>
<keyword evidence="4" id="KW-0336">GPI-anchor</keyword>
<evidence type="ECO:0000313" key="10">
    <source>
        <dbReference type="EMBL" id="SCU66508.1"/>
    </source>
</evidence>
<reference evidence="10" key="1">
    <citation type="submission" date="2016-09" db="EMBL/GenBank/DDBJ databases">
        <authorList>
            <person name="Hebert L."/>
            <person name="Moumen B."/>
        </authorList>
    </citation>
    <scope>NUCLEOTIDE SEQUENCE [LARGE SCALE GENOMIC DNA]</scope>
    <source>
        <strain evidence="10">OVI</strain>
    </source>
</reference>
<proteinExistence type="predicted"/>
<evidence type="ECO:0000256" key="6">
    <source>
        <dbReference type="ARBA" id="ARBA00023180"/>
    </source>
</evidence>
<dbReference type="GO" id="GO:0005886">
    <property type="term" value="C:plasma membrane"/>
    <property type="evidence" value="ECO:0007669"/>
    <property type="project" value="UniProtKB-SubCell"/>
</dbReference>
<evidence type="ECO:0000256" key="5">
    <source>
        <dbReference type="ARBA" id="ARBA00023136"/>
    </source>
</evidence>
<keyword evidence="7" id="KW-0449">Lipoprotein</keyword>
<keyword evidence="5" id="KW-0472">Membrane</keyword>
<dbReference type="InterPro" id="IPR027446">
    <property type="entry name" value="VSG_C_dom_sf"/>
</dbReference>
<evidence type="ECO:0000256" key="2">
    <source>
        <dbReference type="ARBA" id="ARBA00004609"/>
    </source>
</evidence>
<dbReference type="Proteomes" id="UP000195570">
    <property type="component" value="Unassembled WGS sequence"/>
</dbReference>
<keyword evidence="11" id="KW-1185">Reference proteome</keyword>
<protein>
    <recommendedName>
        <fullName evidence="12">Variant surface glycoprotein (VSG)</fullName>
    </recommendedName>
</protein>
<feature type="chain" id="PRO_5009235317" description="Variant surface glycoprotein (VSG)" evidence="9">
    <location>
        <begin position="19"/>
        <end position="492"/>
    </location>
</feature>
<accession>A0A1G4I3S6</accession>
<feature type="compositionally biased region" description="Basic and acidic residues" evidence="8">
    <location>
        <begin position="413"/>
        <end position="469"/>
    </location>
</feature>
<name>A0A1G4I3S6_TRYEQ</name>
<gene>
    <name evidence="10" type="ORF">TEOVI_000562600</name>
</gene>
<comment type="function">
    <text evidence="1">VSG forms a coat on the surface of the parasite. The trypanosome evades the immune response of the host by expressing a series of antigenically distinct VSGs from an estimated 1000 VSG genes.</text>
</comment>
<evidence type="ECO:0008006" key="12">
    <source>
        <dbReference type="Google" id="ProtNLM"/>
    </source>
</evidence>
<sequence>MSRSVSLLLAMTVTYHLASQHMAIEAAANDATAEGVKTLCDEEAYADGLAKYLEAGLTQKERDAEQLQKQKNLWYALSAALPDAKNRCLYLALAMKAEQATEQAYSTISEIKDHQLKTIRLLARHAGHLQTTRTVANSKLAERPGAHATTSTTTVHLALKLEAASVNTCKERPTAAEITEVPATPQYNKLLKLKITKPEDVHKSVLALTATLGALVSCARNGAANNAITNLMESCVAGTSLTISGTAKEPPTHQYSTQATPIFMDNQHLGKCDETVTEPEKENDYAKRLAYYICKALKNERRTLPSIADYSGTTLKGDGMVLNVLRNCLPEYSGIQKSQDPKENDALAKFIEKEYTDKAATFTTQYVTNLKNNKLQARNDKETKPMSVTDTTDAEKLSEVISYAEGERNKKELEAEKKDAATSKPIDSKKEEKCKGKQQSECKEDKDCEYKDGKCKHKEGVKSENDEKNTNTTGNNSFPVKAPLLLAVLLLA</sequence>
<evidence type="ECO:0000256" key="8">
    <source>
        <dbReference type="SAM" id="MobiDB-lite"/>
    </source>
</evidence>
<organism evidence="10 11">
    <name type="scientific">Trypanosoma equiperdum</name>
    <dbReference type="NCBI Taxonomy" id="5694"/>
    <lineage>
        <taxon>Eukaryota</taxon>
        <taxon>Discoba</taxon>
        <taxon>Euglenozoa</taxon>
        <taxon>Kinetoplastea</taxon>
        <taxon>Metakinetoplastina</taxon>
        <taxon>Trypanosomatida</taxon>
        <taxon>Trypanosomatidae</taxon>
        <taxon>Trypanosoma</taxon>
    </lineage>
</organism>
<evidence type="ECO:0000256" key="9">
    <source>
        <dbReference type="SAM" id="SignalP"/>
    </source>
</evidence>
<evidence type="ECO:0000256" key="7">
    <source>
        <dbReference type="ARBA" id="ARBA00023288"/>
    </source>
</evidence>
<comment type="subcellular location">
    <subcellularLocation>
        <location evidence="2">Cell membrane</location>
        <topology evidence="2">Lipid-anchor</topology>
        <topology evidence="2">GPI-anchor</topology>
    </subcellularLocation>
</comment>
<feature type="signal peptide" evidence="9">
    <location>
        <begin position="1"/>
        <end position="18"/>
    </location>
</feature>
<dbReference type="AlphaFoldDB" id="A0A1G4I3S6"/>
<keyword evidence="3" id="KW-1003">Cell membrane</keyword>
<dbReference type="RefSeq" id="XP_067077946.1">
    <property type="nucleotide sequence ID" value="XM_067221845.1"/>
</dbReference>
<keyword evidence="9" id="KW-0732">Signal</keyword>
<evidence type="ECO:0000313" key="11">
    <source>
        <dbReference type="Proteomes" id="UP000195570"/>
    </source>
</evidence>
<evidence type="ECO:0000256" key="1">
    <source>
        <dbReference type="ARBA" id="ARBA00002523"/>
    </source>
</evidence>
<evidence type="ECO:0000256" key="3">
    <source>
        <dbReference type="ARBA" id="ARBA00022475"/>
    </source>
</evidence>
<dbReference type="VEuPathDB" id="TriTrypDB:TEOVI_000562600"/>
<dbReference type="GO" id="GO:0098552">
    <property type="term" value="C:side of membrane"/>
    <property type="evidence" value="ECO:0007669"/>
    <property type="project" value="UniProtKB-KW"/>
</dbReference>
<evidence type="ECO:0000256" key="4">
    <source>
        <dbReference type="ARBA" id="ARBA00022622"/>
    </source>
</evidence>
<dbReference type="SUPFAM" id="SSF58087">
    <property type="entry name" value="Variant surface glycoprotein (N-terminal domain)"/>
    <property type="match status" value="1"/>
</dbReference>